<evidence type="ECO:0000313" key="2">
    <source>
        <dbReference type="EMBL" id="KAA2238677.1"/>
    </source>
</evidence>
<accession>A0A5B2VKA3</accession>
<reference evidence="2 3" key="1">
    <citation type="submission" date="2019-09" db="EMBL/GenBank/DDBJ databases">
        <title>Chitinophaga ginsengihumi sp. nov., isolated from soil of ginseng rhizosphere.</title>
        <authorList>
            <person name="Lee J."/>
        </authorList>
    </citation>
    <scope>NUCLEOTIDE SEQUENCE [LARGE SCALE GENOMIC DNA]</scope>
    <source>
        <strain evidence="2 3">BN140078</strain>
    </source>
</reference>
<dbReference type="AlphaFoldDB" id="A0A5B2VKA3"/>
<keyword evidence="3" id="KW-1185">Reference proteome</keyword>
<feature type="transmembrane region" description="Helical" evidence="1">
    <location>
        <begin position="49"/>
        <end position="72"/>
    </location>
</feature>
<protein>
    <submittedName>
        <fullName evidence="2">Uncharacterized protein</fullName>
    </submittedName>
</protein>
<gene>
    <name evidence="2" type="ORF">F0L74_20885</name>
</gene>
<comment type="caution">
    <text evidence="2">The sequence shown here is derived from an EMBL/GenBank/DDBJ whole genome shotgun (WGS) entry which is preliminary data.</text>
</comment>
<evidence type="ECO:0000313" key="3">
    <source>
        <dbReference type="Proteomes" id="UP000324611"/>
    </source>
</evidence>
<dbReference type="RefSeq" id="WP_149839856.1">
    <property type="nucleotide sequence ID" value="NZ_VUOC01000004.1"/>
</dbReference>
<keyword evidence="1" id="KW-0472">Membrane</keyword>
<feature type="transmembrane region" description="Helical" evidence="1">
    <location>
        <begin position="12"/>
        <end position="37"/>
    </location>
</feature>
<keyword evidence="1" id="KW-1133">Transmembrane helix</keyword>
<reference evidence="2 3" key="2">
    <citation type="submission" date="2019-09" db="EMBL/GenBank/DDBJ databases">
        <authorList>
            <person name="Jin C."/>
        </authorList>
    </citation>
    <scope>NUCLEOTIDE SEQUENCE [LARGE SCALE GENOMIC DNA]</scope>
    <source>
        <strain evidence="2 3">BN140078</strain>
    </source>
</reference>
<evidence type="ECO:0000256" key="1">
    <source>
        <dbReference type="SAM" id="Phobius"/>
    </source>
</evidence>
<sequence>MNNNPYSFKKLFILYLLACLPFSLLFGFNALLGIAPVTLSGKSYHGMEGLMAMIIGAPVWAVAMAGFSWLGLNFGNYLYKRATIFFPAKDNVRLQLLGDFLYEHVGIVAITPSTTVEADLGLYGKKGEEVIAEFGRRFGVNTRNFYCVPAQMQKLTVGHLLKAMAVRRLDDHIVNNE</sequence>
<proteinExistence type="predicted"/>
<keyword evidence="1" id="KW-0812">Transmembrane</keyword>
<dbReference type="EMBL" id="VUOC01000004">
    <property type="protein sequence ID" value="KAA2238677.1"/>
    <property type="molecule type" value="Genomic_DNA"/>
</dbReference>
<organism evidence="2 3">
    <name type="scientific">Chitinophaga agrisoli</name>
    <dbReference type="NCBI Taxonomy" id="2607653"/>
    <lineage>
        <taxon>Bacteria</taxon>
        <taxon>Pseudomonadati</taxon>
        <taxon>Bacteroidota</taxon>
        <taxon>Chitinophagia</taxon>
        <taxon>Chitinophagales</taxon>
        <taxon>Chitinophagaceae</taxon>
        <taxon>Chitinophaga</taxon>
    </lineage>
</organism>
<name>A0A5B2VKA3_9BACT</name>
<dbReference type="Proteomes" id="UP000324611">
    <property type="component" value="Unassembled WGS sequence"/>
</dbReference>